<dbReference type="PANTHER" id="PTHR37524">
    <property type="entry name" value="RIBOSOMAL RNA LARGE SUBUNIT METHYLTRANSFERASE M"/>
    <property type="match status" value="1"/>
</dbReference>
<feature type="binding site" evidence="1">
    <location>
        <position position="251"/>
    </location>
    <ligand>
        <name>S-adenosyl-L-methionine</name>
        <dbReference type="ChEBI" id="CHEBI:59789"/>
    </ligand>
</feature>
<dbReference type="EC" id="2.1.1.186" evidence="1"/>
<feature type="active site" description="Proton acceptor" evidence="1">
    <location>
        <position position="296"/>
    </location>
</feature>
<dbReference type="InterPro" id="IPR048646">
    <property type="entry name" value="RlmM_THUMP-like"/>
</dbReference>
<evidence type="ECO:0000313" key="3">
    <source>
        <dbReference type="Proteomes" id="UP000197424"/>
    </source>
</evidence>
<dbReference type="Gene3D" id="3.40.50.150">
    <property type="entry name" value="Vaccinia Virus protein VP39"/>
    <property type="match status" value="1"/>
</dbReference>
<dbReference type="OrthoDB" id="154490at2"/>
<comment type="subunit">
    <text evidence="1">Monomer.</text>
</comment>
<comment type="subcellular location">
    <subcellularLocation>
        <location evidence="1">Cytoplasm</location>
    </subcellularLocation>
</comment>
<dbReference type="EMBL" id="CP022115">
    <property type="protein sequence ID" value="ASJ25309.1"/>
    <property type="molecule type" value="Genomic_DNA"/>
</dbReference>
<accession>A0A248LLC6</accession>
<dbReference type="GO" id="GO:0006364">
    <property type="term" value="P:rRNA processing"/>
    <property type="evidence" value="ECO:0007669"/>
    <property type="project" value="UniProtKB-UniRule"/>
</dbReference>
<dbReference type="PIRSF" id="PIRSF028774">
    <property type="entry name" value="UCP028774"/>
    <property type="match status" value="1"/>
</dbReference>
<name>A0A248LLC6_9NEIS</name>
<dbReference type="InterPro" id="IPR002877">
    <property type="entry name" value="RNA_MeTrfase_FtsJ_dom"/>
</dbReference>
<comment type="function">
    <text evidence="1">Catalyzes the 2'-O-methylation at nucleotide C2498 in 23S rRNA.</text>
</comment>
<dbReference type="GO" id="GO:0032259">
    <property type="term" value="P:methylation"/>
    <property type="evidence" value="ECO:0007669"/>
    <property type="project" value="UniProtKB-KW"/>
</dbReference>
<keyword evidence="1 2" id="KW-0489">Methyltransferase</keyword>
<proteinExistence type="inferred from homology"/>
<dbReference type="InterPro" id="IPR011224">
    <property type="entry name" value="rRNA_MeTrfase_M"/>
</dbReference>
<organism evidence="2 3">
    <name type="scientific">Laribacter hongkongensis</name>
    <dbReference type="NCBI Taxonomy" id="168471"/>
    <lineage>
        <taxon>Bacteria</taxon>
        <taxon>Pseudomonadati</taxon>
        <taxon>Pseudomonadota</taxon>
        <taxon>Betaproteobacteria</taxon>
        <taxon>Neisseriales</taxon>
        <taxon>Aquaspirillaceae</taxon>
        <taxon>Laribacter</taxon>
    </lineage>
</organism>
<dbReference type="Pfam" id="PF21239">
    <property type="entry name" value="RLMM_N"/>
    <property type="match status" value="1"/>
</dbReference>
<keyword evidence="1 2" id="KW-0808">Transferase</keyword>
<protein>
    <recommendedName>
        <fullName evidence="1">Ribosomal RNA large subunit methyltransferase M</fullName>
        <ecNumber evidence="1">2.1.1.186</ecNumber>
    </recommendedName>
    <alternativeName>
        <fullName evidence="1">23S rRNA (cytidine2498-2'-O)-methyltransferase</fullName>
    </alternativeName>
    <alternativeName>
        <fullName evidence="1">23S rRNA 2'-O-ribose methyltransferase RlmM</fullName>
    </alternativeName>
</protein>
<feature type="binding site" evidence="1">
    <location>
        <position position="179"/>
    </location>
    <ligand>
        <name>S-adenosyl-L-methionine</name>
        <dbReference type="ChEBI" id="CHEBI:59789"/>
    </ligand>
</feature>
<evidence type="ECO:0000256" key="1">
    <source>
        <dbReference type="HAMAP-Rule" id="MF_01551"/>
    </source>
</evidence>
<dbReference type="AlphaFoldDB" id="A0A248LLC6"/>
<dbReference type="PANTHER" id="PTHR37524:SF2">
    <property type="entry name" value="RIBOSOMAL RNA METHYLTRANSFERASE FTSJ DOMAIN-CONTAINING PROTEIN"/>
    <property type="match status" value="1"/>
</dbReference>
<comment type="similarity">
    <text evidence="1">Belongs to the class I-like SAM-binding methyltransferase superfamily. RNA methyltransferase RlmE family. RlmM subfamily.</text>
</comment>
<evidence type="ECO:0000313" key="2">
    <source>
        <dbReference type="EMBL" id="ASJ25309.1"/>
    </source>
</evidence>
<dbReference type="Proteomes" id="UP000197424">
    <property type="component" value="Chromosome"/>
</dbReference>
<comment type="catalytic activity">
    <reaction evidence="1">
        <text>cytidine(2498) in 23S rRNA + S-adenosyl-L-methionine = 2'-O-methylcytidine(2498) in 23S rRNA + S-adenosyl-L-homocysteine + H(+)</text>
        <dbReference type="Rhea" id="RHEA:42788"/>
        <dbReference type="Rhea" id="RHEA-COMP:10244"/>
        <dbReference type="Rhea" id="RHEA-COMP:10245"/>
        <dbReference type="ChEBI" id="CHEBI:15378"/>
        <dbReference type="ChEBI" id="CHEBI:57856"/>
        <dbReference type="ChEBI" id="CHEBI:59789"/>
        <dbReference type="ChEBI" id="CHEBI:74495"/>
        <dbReference type="ChEBI" id="CHEBI:82748"/>
        <dbReference type="EC" id="2.1.1.186"/>
    </reaction>
</comment>
<sequence>MSVVFLLQTRPGFERDAQQEARTVALERRGLELKPVETGEGFVLLQSDAPLTPFGWRDLAFSRTLSRVIADIQLGDRDRLTPILDVVGQKAMTFASVWLEWPDTNDGKAMSGFARKFQPLLEEKLAAAGRLGQDASTRLQLFFPSKSRVLVSVSEPQWGAPWPLGILRLRMPTDAPSRSTLKLAEAFEVFLGEQGQQDKLKPGMTAVDLGAAPGGWTWQLLRRGIKVYAVDNGPMKGSCDGHPLVKHLRQDGFRFRPPHPVDWLVCDMVERPGRVAELMADWLAEGSARQAVFNLKLPMKKRAEALSDALERIDARMLAAGLAYTLQVKQLYHDREEVTVYLARPAATGRRRR</sequence>
<feature type="binding site" evidence="1">
    <location>
        <position position="231"/>
    </location>
    <ligand>
        <name>S-adenosyl-L-methionine</name>
        <dbReference type="ChEBI" id="CHEBI:59789"/>
    </ligand>
</feature>
<dbReference type="Gene3D" id="3.30.2300.20">
    <property type="match status" value="1"/>
</dbReference>
<dbReference type="GO" id="GO:0005737">
    <property type="term" value="C:cytoplasm"/>
    <property type="evidence" value="ECO:0007669"/>
    <property type="project" value="UniProtKB-SubCell"/>
</dbReference>
<dbReference type="NCBIfam" id="NF008734">
    <property type="entry name" value="PRK11760.1"/>
    <property type="match status" value="1"/>
</dbReference>
<feature type="binding site" evidence="1">
    <location>
        <position position="267"/>
    </location>
    <ligand>
        <name>S-adenosyl-L-methionine</name>
        <dbReference type="ChEBI" id="CHEBI:59789"/>
    </ligand>
</feature>
<dbReference type="HAMAP" id="MF_01551">
    <property type="entry name" value="23SrRNA_methyltr_M"/>
    <property type="match status" value="1"/>
</dbReference>
<dbReference type="RefSeq" id="WP_088861236.1">
    <property type="nucleotide sequence ID" value="NZ_CP022115.1"/>
</dbReference>
<keyword evidence="1" id="KW-0698">rRNA processing</keyword>
<feature type="binding site" evidence="1">
    <location>
        <begin position="212"/>
        <end position="215"/>
    </location>
    <ligand>
        <name>S-adenosyl-L-methionine</name>
        <dbReference type="ChEBI" id="CHEBI:59789"/>
    </ligand>
</feature>
<dbReference type="InterPro" id="IPR029063">
    <property type="entry name" value="SAM-dependent_MTases_sf"/>
</dbReference>
<keyword evidence="1" id="KW-0963">Cytoplasm</keyword>
<dbReference type="GO" id="GO:0008757">
    <property type="term" value="F:S-adenosylmethionine-dependent methyltransferase activity"/>
    <property type="evidence" value="ECO:0007669"/>
    <property type="project" value="UniProtKB-UniRule"/>
</dbReference>
<gene>
    <name evidence="1" type="primary">rlmM</name>
    <name evidence="2" type="ORF">LHGZ1_2478</name>
</gene>
<dbReference type="SUPFAM" id="SSF53335">
    <property type="entry name" value="S-adenosyl-L-methionine-dependent methyltransferases"/>
    <property type="match status" value="1"/>
</dbReference>
<reference evidence="3" key="1">
    <citation type="submission" date="2017-06" db="EMBL/GenBank/DDBJ databases">
        <title>Whole genome sequence of Laribacter hongkongensis LHGZ1.</title>
        <authorList>
            <person name="Chen D."/>
            <person name="Wu H."/>
            <person name="Chen J."/>
        </authorList>
    </citation>
    <scope>NUCLEOTIDE SEQUENCE [LARGE SCALE GENOMIC DNA]</scope>
    <source>
        <strain evidence="3">LHGZ1</strain>
    </source>
</reference>
<dbReference type="Pfam" id="PF01728">
    <property type="entry name" value="FtsJ"/>
    <property type="match status" value="1"/>
</dbReference>
<keyword evidence="1" id="KW-0949">S-adenosyl-L-methionine</keyword>